<feature type="region of interest" description="Disordered" evidence="5">
    <location>
        <begin position="92"/>
        <end position="171"/>
    </location>
</feature>
<dbReference type="GO" id="GO:0055085">
    <property type="term" value="P:transmembrane transport"/>
    <property type="evidence" value="ECO:0007669"/>
    <property type="project" value="InterPro"/>
</dbReference>
<feature type="domain" description="TonB C-terminal" evidence="7">
    <location>
        <begin position="167"/>
        <end position="253"/>
    </location>
</feature>
<evidence type="ECO:0000256" key="6">
    <source>
        <dbReference type="SAM" id="Phobius"/>
    </source>
</evidence>
<dbReference type="NCBIfam" id="TIGR01352">
    <property type="entry name" value="tonB_Cterm"/>
    <property type="match status" value="1"/>
</dbReference>
<keyword evidence="4 6" id="KW-0472">Membrane</keyword>
<reference evidence="8 9" key="1">
    <citation type="submission" date="2019-08" db="EMBL/GenBank/DDBJ databases">
        <title>Selenomonas sp. mPRGC5 and Selenomonas sp. mPRGC8 isolated from ruminal fluid of dairy goat (Capra hircus).</title>
        <authorList>
            <person name="Poothong S."/>
            <person name="Nuengjamnong C."/>
            <person name="Tanasupawat S."/>
        </authorList>
    </citation>
    <scope>NUCLEOTIDE SEQUENCE [LARGE SCALE GENOMIC DNA]</scope>
    <source>
        <strain evidence="9">mPRGC5</strain>
    </source>
</reference>
<comment type="subcellular location">
    <subcellularLocation>
        <location evidence="1">Membrane</location>
        <topology evidence="1">Single-pass membrane protein</topology>
    </subcellularLocation>
</comment>
<evidence type="ECO:0000313" key="8">
    <source>
        <dbReference type="EMBL" id="TYZ21672.1"/>
    </source>
</evidence>
<dbReference type="Gene3D" id="3.30.1150.10">
    <property type="match status" value="1"/>
</dbReference>
<dbReference type="GO" id="GO:0016020">
    <property type="term" value="C:membrane"/>
    <property type="evidence" value="ECO:0007669"/>
    <property type="project" value="UniProtKB-SubCell"/>
</dbReference>
<dbReference type="InterPro" id="IPR006260">
    <property type="entry name" value="TonB/TolA_C"/>
</dbReference>
<keyword evidence="2 6" id="KW-0812">Transmembrane</keyword>
<keyword evidence="3 6" id="KW-1133">Transmembrane helix</keyword>
<sequence>MREEEQKAKWRAWGISILLHVVIFLLVAATGFFLLVRPTDKTVPEDTVWLEQPMGAAGSGGGQAPAASAPAAMEVAMPPAADLPAITEDYTRHPEKKNDYRKQHQVAEDGTKHENQEPGASPRGNSQTKGSGGNGGGNSSGSGTGNGNGDGAGAGAGGAGSGSGESKAPEPAKCLAKASPVYPASLRSQNAEGVVALLIYVQDGLVTNVAVTGSSGYGAMDQAAVEAGYRCQFRGSGVYPIRYRFQMTDGDDW</sequence>
<dbReference type="PROSITE" id="PS52015">
    <property type="entry name" value="TONB_CTD"/>
    <property type="match status" value="1"/>
</dbReference>
<evidence type="ECO:0000256" key="3">
    <source>
        <dbReference type="ARBA" id="ARBA00022989"/>
    </source>
</evidence>
<evidence type="ECO:0000259" key="7">
    <source>
        <dbReference type="PROSITE" id="PS52015"/>
    </source>
</evidence>
<evidence type="ECO:0000313" key="9">
    <source>
        <dbReference type="Proteomes" id="UP000323646"/>
    </source>
</evidence>
<dbReference type="OrthoDB" id="1683332at2"/>
<dbReference type="InterPro" id="IPR037682">
    <property type="entry name" value="TonB_C"/>
</dbReference>
<dbReference type="Proteomes" id="UP000323646">
    <property type="component" value="Unassembled WGS sequence"/>
</dbReference>
<protein>
    <submittedName>
        <fullName evidence="8">TonB family protein</fullName>
    </submittedName>
</protein>
<feature type="compositionally biased region" description="Basic and acidic residues" evidence="5">
    <location>
        <begin position="92"/>
        <end position="116"/>
    </location>
</feature>
<evidence type="ECO:0000256" key="4">
    <source>
        <dbReference type="ARBA" id="ARBA00023136"/>
    </source>
</evidence>
<feature type="compositionally biased region" description="Gly residues" evidence="5">
    <location>
        <begin position="130"/>
        <end position="163"/>
    </location>
</feature>
<dbReference type="Pfam" id="PF03544">
    <property type="entry name" value="TonB_C"/>
    <property type="match status" value="1"/>
</dbReference>
<evidence type="ECO:0000256" key="2">
    <source>
        <dbReference type="ARBA" id="ARBA00022692"/>
    </source>
</evidence>
<feature type="transmembrane region" description="Helical" evidence="6">
    <location>
        <begin position="12"/>
        <end position="36"/>
    </location>
</feature>
<evidence type="ECO:0000256" key="5">
    <source>
        <dbReference type="SAM" id="MobiDB-lite"/>
    </source>
</evidence>
<keyword evidence="9" id="KW-1185">Reference proteome</keyword>
<proteinExistence type="predicted"/>
<accession>A0A5D6W2N2</accession>
<dbReference type="EMBL" id="VTOY01000008">
    <property type="protein sequence ID" value="TYZ21672.1"/>
    <property type="molecule type" value="Genomic_DNA"/>
</dbReference>
<dbReference type="AlphaFoldDB" id="A0A5D6W2N2"/>
<name>A0A5D6W2N2_9FIRM</name>
<dbReference type="RefSeq" id="WP_149171799.1">
    <property type="nucleotide sequence ID" value="NZ_VTOY01000008.1"/>
</dbReference>
<dbReference type="SUPFAM" id="SSF74653">
    <property type="entry name" value="TolA/TonB C-terminal domain"/>
    <property type="match status" value="1"/>
</dbReference>
<organism evidence="8 9">
    <name type="scientific">Selenomonas ruminis</name>
    <dbReference type="NCBI Taxonomy" id="2593411"/>
    <lineage>
        <taxon>Bacteria</taxon>
        <taxon>Bacillati</taxon>
        <taxon>Bacillota</taxon>
        <taxon>Negativicutes</taxon>
        <taxon>Selenomonadales</taxon>
        <taxon>Selenomonadaceae</taxon>
        <taxon>Selenomonas</taxon>
    </lineage>
</organism>
<comment type="caution">
    <text evidence="8">The sequence shown here is derived from an EMBL/GenBank/DDBJ whole genome shotgun (WGS) entry which is preliminary data.</text>
</comment>
<gene>
    <name evidence="8" type="ORF">FZ040_09740</name>
</gene>
<evidence type="ECO:0000256" key="1">
    <source>
        <dbReference type="ARBA" id="ARBA00004167"/>
    </source>
</evidence>